<sequence length="94" mass="10449">MENQENKVELDQLIYGLGVISNVMQLAQFSPIEADNSNGLSSNQLIMNYNSICEMTGIYTDHLISQLSEVEKNWQSDNVDAATLRKIEAAIKVG</sequence>
<protein>
    <submittedName>
        <fullName evidence="1">Uncharacterized protein</fullName>
    </submittedName>
</protein>
<organism evidence="1 2">
    <name type="scientific">Lactococcus lactis</name>
    <dbReference type="NCBI Taxonomy" id="1358"/>
    <lineage>
        <taxon>Bacteria</taxon>
        <taxon>Bacillati</taxon>
        <taxon>Bacillota</taxon>
        <taxon>Bacilli</taxon>
        <taxon>Lactobacillales</taxon>
        <taxon>Streptococcaceae</taxon>
        <taxon>Lactococcus</taxon>
    </lineage>
</organism>
<evidence type="ECO:0000313" key="2">
    <source>
        <dbReference type="Proteomes" id="UP001152820"/>
    </source>
</evidence>
<evidence type="ECO:0000313" key="1">
    <source>
        <dbReference type="EMBL" id="MDG5048349.1"/>
    </source>
</evidence>
<proteinExistence type="predicted"/>
<dbReference type="RefSeq" id="WP_278199849.1">
    <property type="nucleotide sequence ID" value="NZ_JAOWLO010000002.1"/>
</dbReference>
<comment type="caution">
    <text evidence="1">The sequence shown here is derived from an EMBL/GenBank/DDBJ whole genome shotgun (WGS) entry which is preliminary data.</text>
</comment>
<reference evidence="1" key="2">
    <citation type="journal article" date="2023" name="Food Microbiol.">
        <title>Evaluation of the fermentation potential of lactic acid bacteria isolated from herbs, fruits and vegetables as starter cultures in nut-based milk alternatives.</title>
        <authorList>
            <person name="Huang W."/>
            <person name="Dong A."/>
            <person name="Pham H.T."/>
            <person name="Zhou C."/>
            <person name="Huo Z."/>
            <person name="Watjen A.P."/>
            <person name="Prakash S."/>
            <person name="Bang-Berthelsen C.H."/>
            <person name="Turner M.S."/>
        </authorList>
    </citation>
    <scope>NUCLEOTIDE SEQUENCE</scope>
    <source>
        <strain evidence="1">593</strain>
    </source>
</reference>
<accession>A0AB35KBX6</accession>
<name>A0AB35KBX6_9LACT</name>
<dbReference type="EMBL" id="JAOWLO010000002">
    <property type="protein sequence ID" value="MDG5048349.1"/>
    <property type="molecule type" value="Genomic_DNA"/>
</dbReference>
<gene>
    <name evidence="1" type="ORF">OGZ38_04180</name>
</gene>
<reference evidence="1" key="1">
    <citation type="submission" date="2022-10" db="EMBL/GenBank/DDBJ databases">
        <authorList>
            <person name="Turner M.S."/>
            <person name="Huang W."/>
        </authorList>
    </citation>
    <scope>NUCLEOTIDE SEQUENCE</scope>
    <source>
        <strain evidence="1">593</strain>
    </source>
</reference>
<dbReference type="Proteomes" id="UP001152820">
    <property type="component" value="Unassembled WGS sequence"/>
</dbReference>
<dbReference type="AlphaFoldDB" id="A0AB35KBX6"/>